<evidence type="ECO:0000256" key="1">
    <source>
        <dbReference type="SAM" id="MobiDB-lite"/>
    </source>
</evidence>
<dbReference type="PANTHER" id="PTHR16065">
    <property type="entry name" value="COILED-COIL DOMAIN CONTAINING 198"/>
    <property type="match status" value="1"/>
</dbReference>
<gene>
    <name evidence="2" type="ORF">GSLYS_00004639001</name>
</gene>
<accession>A0AAV2HDI0</accession>
<feature type="compositionally biased region" description="Acidic residues" evidence="1">
    <location>
        <begin position="207"/>
        <end position="224"/>
    </location>
</feature>
<organism evidence="2 3">
    <name type="scientific">Lymnaea stagnalis</name>
    <name type="common">Great pond snail</name>
    <name type="synonym">Helix stagnalis</name>
    <dbReference type="NCBI Taxonomy" id="6523"/>
    <lineage>
        <taxon>Eukaryota</taxon>
        <taxon>Metazoa</taxon>
        <taxon>Spiralia</taxon>
        <taxon>Lophotrochozoa</taxon>
        <taxon>Mollusca</taxon>
        <taxon>Gastropoda</taxon>
        <taxon>Heterobranchia</taxon>
        <taxon>Euthyneura</taxon>
        <taxon>Panpulmonata</taxon>
        <taxon>Hygrophila</taxon>
        <taxon>Lymnaeoidea</taxon>
        <taxon>Lymnaeidae</taxon>
        <taxon>Lymnaea</taxon>
    </lineage>
</organism>
<dbReference type="AlphaFoldDB" id="A0AAV2HDI0"/>
<feature type="region of interest" description="Disordered" evidence="1">
    <location>
        <begin position="1"/>
        <end position="42"/>
    </location>
</feature>
<reference evidence="2 3" key="1">
    <citation type="submission" date="2024-04" db="EMBL/GenBank/DDBJ databases">
        <authorList>
            <consortium name="Genoscope - CEA"/>
            <person name="William W."/>
        </authorList>
    </citation>
    <scope>NUCLEOTIDE SEQUENCE [LARGE SCALE GENOMIC DNA]</scope>
</reference>
<feature type="region of interest" description="Disordered" evidence="1">
    <location>
        <begin position="190"/>
        <end position="288"/>
    </location>
</feature>
<proteinExistence type="predicted"/>
<dbReference type="InterPro" id="IPR029235">
    <property type="entry name" value="FAME"/>
</dbReference>
<evidence type="ECO:0000313" key="3">
    <source>
        <dbReference type="Proteomes" id="UP001497497"/>
    </source>
</evidence>
<dbReference type="PANTHER" id="PTHR16065:SF2">
    <property type="entry name" value="COILED-COIL DOMAIN CONTAINING 198"/>
    <property type="match status" value="1"/>
</dbReference>
<feature type="compositionally biased region" description="Polar residues" evidence="1">
    <location>
        <begin position="269"/>
        <end position="280"/>
    </location>
</feature>
<sequence length="288" mass="33126">MGCSSSVITPTEGHTKANDIKTISPIRDKQNGHAKVTQNNADIFTKKKIPDIDKNSNKITALDQKPVPKSVAFEITLDGQSVDGLFRKLPPKRLQTLEPLNLPKLTAEQLSEKQRLADEKRERLKEKKINTSQKSSKRRRELLKAKEFSMKQQMEQEKSVIDDQLKQAELKREMKLLEIKEKQRLREERAKRARERAKNIQNNTNTEEVEMEKDEDFNAGESDDSWLGNPGDNNEEMEEEAGLKKQVRQVRPTVSASTVDSYDAAFMRKNNQTERQLINQNDDDFFGS</sequence>
<dbReference type="Proteomes" id="UP001497497">
    <property type="component" value="Unassembled WGS sequence"/>
</dbReference>
<keyword evidence="3" id="KW-1185">Reference proteome</keyword>
<feature type="compositionally biased region" description="Basic and acidic residues" evidence="1">
    <location>
        <begin position="110"/>
        <end position="129"/>
    </location>
</feature>
<comment type="caution">
    <text evidence="2">The sequence shown here is derived from an EMBL/GenBank/DDBJ whole genome shotgun (WGS) entry which is preliminary data.</text>
</comment>
<evidence type="ECO:0000313" key="2">
    <source>
        <dbReference type="EMBL" id="CAL1530514.1"/>
    </source>
</evidence>
<name>A0AAV2HDI0_LYMST</name>
<dbReference type="Pfam" id="PF15398">
    <property type="entry name" value="DUF4619"/>
    <property type="match status" value="1"/>
</dbReference>
<feature type="region of interest" description="Disordered" evidence="1">
    <location>
        <begin position="108"/>
        <end position="140"/>
    </location>
</feature>
<dbReference type="EMBL" id="CAXITT010000070">
    <property type="protein sequence ID" value="CAL1530514.1"/>
    <property type="molecule type" value="Genomic_DNA"/>
</dbReference>
<evidence type="ECO:0008006" key="4">
    <source>
        <dbReference type="Google" id="ProtNLM"/>
    </source>
</evidence>
<protein>
    <recommendedName>
        <fullName evidence="4">Stathmin domain-containing protein 1</fullName>
    </recommendedName>
</protein>